<keyword evidence="2" id="KW-1185">Reference proteome</keyword>
<dbReference type="EMBL" id="JANSHE010004744">
    <property type="protein sequence ID" value="KAJ2975078.1"/>
    <property type="molecule type" value="Genomic_DNA"/>
</dbReference>
<sequence>MRIGVDQGTYEANAVMCTVFSVGKGKKGLLRWSEFIEAMRKIGFAVTTSRSQRKGRSNGSMRVFIPGDGVSDKPQVTAFSWDHPHGRQKDNDHFDRKATSRLRKLLSERYGWDADTFFLKA</sequence>
<evidence type="ECO:0000313" key="2">
    <source>
        <dbReference type="Proteomes" id="UP001144978"/>
    </source>
</evidence>
<accession>A0ACC1N9F0</accession>
<gene>
    <name evidence="1" type="ORF">NUW54_g11787</name>
</gene>
<comment type="caution">
    <text evidence="1">The sequence shown here is derived from an EMBL/GenBank/DDBJ whole genome shotgun (WGS) entry which is preliminary data.</text>
</comment>
<dbReference type="Proteomes" id="UP001144978">
    <property type="component" value="Unassembled WGS sequence"/>
</dbReference>
<organism evidence="1 2">
    <name type="scientific">Trametes sanguinea</name>
    <dbReference type="NCBI Taxonomy" id="158606"/>
    <lineage>
        <taxon>Eukaryota</taxon>
        <taxon>Fungi</taxon>
        <taxon>Dikarya</taxon>
        <taxon>Basidiomycota</taxon>
        <taxon>Agaricomycotina</taxon>
        <taxon>Agaricomycetes</taxon>
        <taxon>Polyporales</taxon>
        <taxon>Polyporaceae</taxon>
        <taxon>Trametes</taxon>
    </lineage>
</organism>
<reference evidence="1" key="1">
    <citation type="submission" date="2022-08" db="EMBL/GenBank/DDBJ databases">
        <title>Genome Sequence of Pycnoporus sanguineus.</title>
        <authorList>
            <person name="Buettner E."/>
        </authorList>
    </citation>
    <scope>NUCLEOTIDE SEQUENCE</scope>
    <source>
        <strain evidence="1">CG-C14</strain>
    </source>
</reference>
<proteinExistence type="predicted"/>
<evidence type="ECO:0000313" key="1">
    <source>
        <dbReference type="EMBL" id="KAJ2975078.1"/>
    </source>
</evidence>
<name>A0ACC1N9F0_9APHY</name>
<protein>
    <submittedName>
        <fullName evidence="1">Uncharacterized protein</fullName>
    </submittedName>
</protein>